<dbReference type="InterPro" id="IPR007076">
    <property type="entry name" value="TfoX_N"/>
</dbReference>
<evidence type="ECO:0000313" key="2">
    <source>
        <dbReference type="EMBL" id="OAB77935.1"/>
    </source>
</evidence>
<dbReference type="EMBL" id="LRXL01000045">
    <property type="protein sequence ID" value="OAB77935.1"/>
    <property type="molecule type" value="Genomic_DNA"/>
</dbReference>
<accession>A0A167GV71</accession>
<dbReference type="Proteomes" id="UP000077013">
    <property type="component" value="Unassembled WGS sequence"/>
</dbReference>
<keyword evidence="3" id="KW-1185">Reference proteome</keyword>
<dbReference type="Gene3D" id="3.30.1460.30">
    <property type="entry name" value="YgaC/TfoX-N like chaperone"/>
    <property type="match status" value="1"/>
</dbReference>
<sequence length="110" mass="12796">MTPNSEDLIRRLKVALLPWTAHITEKKMFGGYCFLYKSKMCVGETKERLMVRVISEKMEGTLRQPHVTPMNFTGKPTKEFIFVASEGYNTEEKLQQWIELGIEHAERTSK</sequence>
<comment type="caution">
    <text evidence="2">The sequence shown here is derived from an EMBL/GenBank/DDBJ whole genome shotgun (WGS) entry which is preliminary data.</text>
</comment>
<dbReference type="STRING" id="1763537.ULVI_10610"/>
<organism evidence="2 3">
    <name type="scientific">Cochleicola gelatinilyticus</name>
    <dbReference type="NCBI Taxonomy" id="1763537"/>
    <lineage>
        <taxon>Bacteria</taxon>
        <taxon>Pseudomonadati</taxon>
        <taxon>Bacteroidota</taxon>
        <taxon>Flavobacteriia</taxon>
        <taxon>Flavobacteriales</taxon>
        <taxon>Flavobacteriaceae</taxon>
        <taxon>Cochleicola</taxon>
    </lineage>
</organism>
<evidence type="ECO:0000313" key="3">
    <source>
        <dbReference type="Proteomes" id="UP000077013"/>
    </source>
</evidence>
<evidence type="ECO:0000259" key="1">
    <source>
        <dbReference type="Pfam" id="PF04993"/>
    </source>
</evidence>
<dbReference type="OrthoDB" id="214902at2"/>
<feature type="domain" description="TfoX N-terminal" evidence="1">
    <location>
        <begin position="21"/>
        <end position="105"/>
    </location>
</feature>
<dbReference type="RefSeq" id="WP_068592628.1">
    <property type="nucleotide sequence ID" value="NZ_LRXL01000045.1"/>
</dbReference>
<protein>
    <recommendedName>
        <fullName evidence="1">TfoX N-terminal domain-containing protein</fullName>
    </recommendedName>
</protein>
<name>A0A167GV71_9FLAO</name>
<reference evidence="2 3" key="1">
    <citation type="submission" date="2016-02" db="EMBL/GenBank/DDBJ databases">
        <title>Ulvibacter sp. LPB0005, isolated from Thais luteostoma.</title>
        <authorList>
            <person name="Shin S.-K."/>
            <person name="Yi H."/>
        </authorList>
    </citation>
    <scope>NUCLEOTIDE SEQUENCE [LARGE SCALE GENOMIC DNA]</scope>
    <source>
        <strain evidence="2 3">LPB0005</strain>
    </source>
</reference>
<dbReference type="SUPFAM" id="SSF159894">
    <property type="entry name" value="YgaC/TfoX-N like"/>
    <property type="match status" value="1"/>
</dbReference>
<dbReference type="Pfam" id="PF04993">
    <property type="entry name" value="TfoX_N"/>
    <property type="match status" value="1"/>
</dbReference>
<dbReference type="AlphaFoldDB" id="A0A167GV71"/>
<proteinExistence type="predicted"/>
<gene>
    <name evidence="2" type="ORF">ULVI_10610</name>
</gene>